<dbReference type="Proteomes" id="UP001597508">
    <property type="component" value="Unassembled WGS sequence"/>
</dbReference>
<evidence type="ECO:0000313" key="10">
    <source>
        <dbReference type="Proteomes" id="UP001597508"/>
    </source>
</evidence>
<evidence type="ECO:0000256" key="4">
    <source>
        <dbReference type="ARBA" id="ARBA00022759"/>
    </source>
</evidence>
<dbReference type="EC" id="3.1.26.5" evidence="7 8"/>
<dbReference type="PANTHER" id="PTHR33992">
    <property type="entry name" value="RIBONUCLEASE P PROTEIN COMPONENT"/>
    <property type="match status" value="1"/>
</dbReference>
<evidence type="ECO:0000313" key="9">
    <source>
        <dbReference type="EMBL" id="MFD2566660.1"/>
    </source>
</evidence>
<evidence type="ECO:0000256" key="3">
    <source>
        <dbReference type="ARBA" id="ARBA00022722"/>
    </source>
</evidence>
<dbReference type="Pfam" id="PF00825">
    <property type="entry name" value="Ribonuclease_P"/>
    <property type="match status" value="1"/>
</dbReference>
<comment type="caution">
    <text evidence="9">The sequence shown here is derived from an EMBL/GenBank/DDBJ whole genome shotgun (WGS) entry which is preliminary data.</text>
</comment>
<name>A0ABW5LPC6_9FLAO</name>
<dbReference type="InterPro" id="IPR020568">
    <property type="entry name" value="Ribosomal_Su5_D2-typ_SF"/>
</dbReference>
<evidence type="ECO:0000256" key="2">
    <source>
        <dbReference type="ARBA" id="ARBA00022694"/>
    </source>
</evidence>
<reference evidence="10" key="1">
    <citation type="journal article" date="2019" name="Int. J. Syst. Evol. Microbiol.">
        <title>The Global Catalogue of Microorganisms (GCM) 10K type strain sequencing project: providing services to taxonomists for standard genome sequencing and annotation.</title>
        <authorList>
            <consortium name="The Broad Institute Genomics Platform"/>
            <consortium name="The Broad Institute Genome Sequencing Center for Infectious Disease"/>
            <person name="Wu L."/>
            <person name="Ma J."/>
        </authorList>
    </citation>
    <scope>NUCLEOTIDE SEQUENCE [LARGE SCALE GENOMIC DNA]</scope>
    <source>
        <strain evidence="10">KCTC 52127</strain>
    </source>
</reference>
<comment type="catalytic activity">
    <reaction evidence="7">
        <text>Endonucleolytic cleavage of RNA, removing 5'-extranucleotides from tRNA precursor.</text>
        <dbReference type="EC" id="3.1.26.5"/>
    </reaction>
</comment>
<keyword evidence="3 7" id="KW-0540">Nuclease</keyword>
<protein>
    <recommendedName>
        <fullName evidence="7 8">Ribonuclease P protein component</fullName>
        <shortName evidence="7">RNase P protein</shortName>
        <shortName evidence="7">RNaseP protein</shortName>
        <ecNumber evidence="7 8">3.1.26.5</ecNumber>
    </recommendedName>
    <alternativeName>
        <fullName evidence="7">Protein C5</fullName>
    </alternativeName>
</protein>
<accession>A0ABW5LPC6</accession>
<evidence type="ECO:0000256" key="8">
    <source>
        <dbReference type="NCBIfam" id="TIGR00188"/>
    </source>
</evidence>
<dbReference type="Gene3D" id="3.30.230.10">
    <property type="match status" value="1"/>
</dbReference>
<evidence type="ECO:0000256" key="6">
    <source>
        <dbReference type="ARBA" id="ARBA00022884"/>
    </source>
</evidence>
<dbReference type="InterPro" id="IPR014721">
    <property type="entry name" value="Ribsml_uS5_D2-typ_fold_subgr"/>
</dbReference>
<keyword evidence="6 7" id="KW-0694">RNA-binding</keyword>
<evidence type="ECO:0000256" key="5">
    <source>
        <dbReference type="ARBA" id="ARBA00022801"/>
    </source>
</evidence>
<dbReference type="PROSITE" id="PS00648">
    <property type="entry name" value="RIBONUCLEASE_P"/>
    <property type="match status" value="1"/>
</dbReference>
<evidence type="ECO:0000256" key="7">
    <source>
        <dbReference type="HAMAP-Rule" id="MF_00227"/>
    </source>
</evidence>
<keyword evidence="10" id="KW-1185">Reference proteome</keyword>
<dbReference type="HAMAP" id="MF_00227">
    <property type="entry name" value="RNase_P"/>
    <property type="match status" value="1"/>
</dbReference>
<dbReference type="RefSeq" id="WP_379665365.1">
    <property type="nucleotide sequence ID" value="NZ_JBHULH010000001.1"/>
</dbReference>
<dbReference type="EMBL" id="JBHULH010000001">
    <property type="protein sequence ID" value="MFD2566660.1"/>
    <property type="molecule type" value="Genomic_DNA"/>
</dbReference>
<dbReference type="GO" id="GO:0004526">
    <property type="term" value="F:ribonuclease P activity"/>
    <property type="evidence" value="ECO:0007669"/>
    <property type="project" value="UniProtKB-EC"/>
</dbReference>
<comment type="subunit">
    <text evidence="7">Consists of a catalytic RNA component (M1 or rnpB) and a protein subunit.</text>
</comment>
<proteinExistence type="inferred from homology"/>
<sequence>MKYTFGKQEKLKSRKLIGRLFEDGDSVKKFPIRLVYLQTEHTSDYPIQAGFSVPKRNFKNAVDRNRIKRLMRETYRLTKNEVYEDLEHPFVFMFTFMGKKEPSYVEVEQKIKQVLALFKKEIKKQSNETV</sequence>
<keyword evidence="2 7" id="KW-0819">tRNA processing</keyword>
<organism evidence="9 10">
    <name type="scientific">Pseudotenacibaculum haliotis</name>
    <dbReference type="NCBI Taxonomy" id="1862138"/>
    <lineage>
        <taxon>Bacteria</taxon>
        <taxon>Pseudomonadati</taxon>
        <taxon>Bacteroidota</taxon>
        <taxon>Flavobacteriia</taxon>
        <taxon>Flavobacteriales</taxon>
        <taxon>Flavobacteriaceae</taxon>
        <taxon>Pseudotenacibaculum</taxon>
    </lineage>
</organism>
<keyword evidence="5 7" id="KW-0378">Hydrolase</keyword>
<dbReference type="InterPro" id="IPR000100">
    <property type="entry name" value="RNase_P"/>
</dbReference>
<keyword evidence="4 7" id="KW-0255">Endonuclease</keyword>
<evidence type="ECO:0000256" key="1">
    <source>
        <dbReference type="ARBA" id="ARBA00002663"/>
    </source>
</evidence>
<dbReference type="PANTHER" id="PTHR33992:SF1">
    <property type="entry name" value="RIBONUCLEASE P PROTEIN COMPONENT"/>
    <property type="match status" value="1"/>
</dbReference>
<gene>
    <name evidence="7 9" type="primary">rnpA</name>
    <name evidence="9" type="ORF">ACFSRZ_04705</name>
</gene>
<dbReference type="NCBIfam" id="TIGR00188">
    <property type="entry name" value="rnpA"/>
    <property type="match status" value="1"/>
</dbReference>
<comment type="similarity">
    <text evidence="7">Belongs to the RnpA family.</text>
</comment>
<comment type="function">
    <text evidence="1 7">RNaseP catalyzes the removal of the 5'-leader sequence from pre-tRNA to produce the mature 5'-terminus. It can also cleave other RNA substrates such as 4.5S RNA. The protein component plays an auxiliary but essential role in vivo by binding to the 5'-leader sequence and broadening the substrate specificity of the ribozyme.</text>
</comment>
<dbReference type="SUPFAM" id="SSF54211">
    <property type="entry name" value="Ribosomal protein S5 domain 2-like"/>
    <property type="match status" value="1"/>
</dbReference>
<dbReference type="InterPro" id="IPR020539">
    <property type="entry name" value="RNase_P_CS"/>
</dbReference>